<dbReference type="PANTHER" id="PTHR33711:SF10">
    <property type="entry name" value="INTRADIOL RING-CLEAVAGE DIOXYGENASES DOMAIN-CONTAINING PROTEIN"/>
    <property type="match status" value="1"/>
</dbReference>
<evidence type="ECO:0000313" key="6">
    <source>
        <dbReference type="Proteomes" id="UP000199585"/>
    </source>
</evidence>
<dbReference type="STRING" id="245187.SAMN04488003_1426"/>
<reference evidence="5 6" key="1">
    <citation type="submission" date="2016-10" db="EMBL/GenBank/DDBJ databases">
        <authorList>
            <person name="de Groot N.N."/>
        </authorList>
    </citation>
    <scope>NUCLEOTIDE SEQUENCE [LARGE SCALE GENOMIC DNA]</scope>
    <source>
        <strain evidence="5 6">DSM 16213</strain>
    </source>
</reference>
<dbReference type="AlphaFoldDB" id="A0A1H8JRV0"/>
<sequence>MDDGPVTPMGGYAARDRAWQPVALHPPYKTSVKRSPQAALLSFPATAGEITGPVFGHGIIGPQDNDLIHNFTGESAIGPRIVVHGRVQDQFGRPIAGALLEVWQANAGGRYRHRKEGYVAALDPNFGGCGRVMTDAQGGYEFRTVMPGPYPWPNGMNDWRPAHIHFSVFGHGFAQRLITQTYFEGDPLIARCPIVGAIQNPDAVRSLIAPLDMARTVPMDARAYRFDIVLRGRRQTAFETRPEGL</sequence>
<keyword evidence="6" id="KW-1185">Reference proteome</keyword>
<evidence type="ECO:0000256" key="2">
    <source>
        <dbReference type="ARBA" id="ARBA00022964"/>
    </source>
</evidence>
<evidence type="ECO:0000313" key="5">
    <source>
        <dbReference type="EMBL" id="SEN83419.1"/>
    </source>
</evidence>
<dbReference type="Pfam" id="PF12391">
    <property type="entry name" value="PCDO_beta_N"/>
    <property type="match status" value="1"/>
</dbReference>
<dbReference type="InterPro" id="IPR000627">
    <property type="entry name" value="Intradiol_dOase_C"/>
</dbReference>
<proteinExistence type="inferred from homology"/>
<dbReference type="GO" id="GO:0018578">
    <property type="term" value="F:protocatechuate 3,4-dioxygenase activity"/>
    <property type="evidence" value="ECO:0007669"/>
    <property type="project" value="InterPro"/>
</dbReference>
<dbReference type="GO" id="GO:0019619">
    <property type="term" value="P:3,4-dihydroxybenzoate catabolic process"/>
    <property type="evidence" value="ECO:0007669"/>
    <property type="project" value="InterPro"/>
</dbReference>
<dbReference type="Gene3D" id="2.60.130.10">
    <property type="entry name" value="Aromatic compound dioxygenase"/>
    <property type="match status" value="1"/>
</dbReference>
<evidence type="ECO:0000259" key="4">
    <source>
        <dbReference type="PROSITE" id="PS00083"/>
    </source>
</evidence>
<gene>
    <name evidence="5" type="ORF">SAMN04488003_1426</name>
</gene>
<dbReference type="SUPFAM" id="SSF49482">
    <property type="entry name" value="Aromatic compound dioxygenase"/>
    <property type="match status" value="1"/>
</dbReference>
<dbReference type="InterPro" id="IPR015889">
    <property type="entry name" value="Intradiol_dOase_core"/>
</dbReference>
<dbReference type="InterPro" id="IPR024756">
    <property type="entry name" value="PCDO_beta_N"/>
</dbReference>
<keyword evidence="3" id="KW-0560">Oxidoreductase</keyword>
<protein>
    <submittedName>
        <fullName evidence="5">Protocatechuate 3,4-dioxygenase, beta subunit</fullName>
    </submittedName>
</protein>
<dbReference type="OrthoDB" id="9805815at2"/>
<dbReference type="NCBIfam" id="TIGR02422">
    <property type="entry name" value="protocat_beta"/>
    <property type="match status" value="1"/>
</dbReference>
<dbReference type="PROSITE" id="PS00083">
    <property type="entry name" value="INTRADIOL_DIOXYGENAS"/>
    <property type="match status" value="1"/>
</dbReference>
<dbReference type="PANTHER" id="PTHR33711">
    <property type="entry name" value="DIOXYGENASE, PUTATIVE (AFU_ORTHOLOGUE AFUA_2G02910)-RELATED"/>
    <property type="match status" value="1"/>
</dbReference>
<accession>A0A1H8JRV0</accession>
<dbReference type="InterPro" id="IPR050770">
    <property type="entry name" value="Intradiol_RC_Dioxygenase"/>
</dbReference>
<organism evidence="5 6">
    <name type="scientific">Loktanella fryxellensis</name>
    <dbReference type="NCBI Taxonomy" id="245187"/>
    <lineage>
        <taxon>Bacteria</taxon>
        <taxon>Pseudomonadati</taxon>
        <taxon>Pseudomonadota</taxon>
        <taxon>Alphaproteobacteria</taxon>
        <taxon>Rhodobacterales</taxon>
        <taxon>Roseobacteraceae</taxon>
        <taxon>Loktanella</taxon>
    </lineage>
</organism>
<dbReference type="EMBL" id="FOCI01000042">
    <property type="protein sequence ID" value="SEN83419.1"/>
    <property type="molecule type" value="Genomic_DNA"/>
</dbReference>
<evidence type="ECO:0000256" key="3">
    <source>
        <dbReference type="ARBA" id="ARBA00023002"/>
    </source>
</evidence>
<evidence type="ECO:0000256" key="1">
    <source>
        <dbReference type="ARBA" id="ARBA00007825"/>
    </source>
</evidence>
<name>A0A1H8JRV0_9RHOB</name>
<dbReference type="GO" id="GO:0008199">
    <property type="term" value="F:ferric iron binding"/>
    <property type="evidence" value="ECO:0007669"/>
    <property type="project" value="InterPro"/>
</dbReference>
<comment type="similarity">
    <text evidence="1">Belongs to the intradiol ring-cleavage dioxygenase family.</text>
</comment>
<keyword evidence="2 5" id="KW-0223">Dioxygenase</keyword>
<dbReference type="Pfam" id="PF00775">
    <property type="entry name" value="Dioxygenase_C"/>
    <property type="match status" value="1"/>
</dbReference>
<feature type="domain" description="Intradiol ring-cleavage dioxygenases" evidence="4">
    <location>
        <begin position="83"/>
        <end position="111"/>
    </location>
</feature>
<dbReference type="RefSeq" id="WP_089905779.1">
    <property type="nucleotide sequence ID" value="NZ_FOCI01000042.1"/>
</dbReference>
<dbReference type="InterPro" id="IPR012785">
    <property type="entry name" value="Protocat_dOase_b"/>
</dbReference>
<dbReference type="Proteomes" id="UP000199585">
    <property type="component" value="Unassembled WGS sequence"/>
</dbReference>